<accession>A0A316G677</accession>
<dbReference type="EMBL" id="QGGV01000006">
    <property type="protein sequence ID" value="PWK55725.1"/>
    <property type="molecule type" value="Genomic_DNA"/>
</dbReference>
<name>A0A316G677_9RHOB</name>
<keyword evidence="4" id="KW-1185">Reference proteome</keyword>
<evidence type="ECO:0000256" key="1">
    <source>
        <dbReference type="SAM" id="SignalP"/>
    </source>
</evidence>
<dbReference type="InterPro" id="IPR011042">
    <property type="entry name" value="6-blade_b-propeller_TolB-like"/>
</dbReference>
<dbReference type="PANTHER" id="PTHR19328:SF75">
    <property type="entry name" value="ALDOSE SUGAR DEHYDROGENASE YLII"/>
    <property type="match status" value="1"/>
</dbReference>
<protein>
    <submittedName>
        <fullName evidence="3">Glucose/arabinose dehydrogenase</fullName>
    </submittedName>
</protein>
<proteinExistence type="predicted"/>
<reference evidence="3 4" key="1">
    <citation type="submission" date="2018-05" db="EMBL/GenBank/DDBJ databases">
        <title>Genomic Encyclopedia of Type Strains, Phase IV (KMG-IV): sequencing the most valuable type-strain genomes for metagenomic binning, comparative biology and taxonomic classification.</title>
        <authorList>
            <person name="Goeker M."/>
        </authorList>
    </citation>
    <scope>NUCLEOTIDE SEQUENCE [LARGE SCALE GENOMIC DNA]</scope>
    <source>
        <strain evidence="3 4">DSM 103371</strain>
    </source>
</reference>
<dbReference type="OrthoDB" id="9770043at2"/>
<evidence type="ECO:0000259" key="2">
    <source>
        <dbReference type="Pfam" id="PF07995"/>
    </source>
</evidence>
<dbReference type="InterPro" id="IPR011041">
    <property type="entry name" value="Quinoprot_gluc/sorb_DH_b-prop"/>
</dbReference>
<dbReference type="Pfam" id="PF07995">
    <property type="entry name" value="GSDH"/>
    <property type="match status" value="1"/>
</dbReference>
<gene>
    <name evidence="3" type="ORF">C8D95_106121</name>
</gene>
<dbReference type="InterPro" id="IPR012938">
    <property type="entry name" value="Glc/Sorbosone_DH"/>
</dbReference>
<dbReference type="SUPFAM" id="SSF50952">
    <property type="entry name" value="Soluble quinoprotein glucose dehydrogenase"/>
    <property type="match status" value="1"/>
</dbReference>
<dbReference type="Gene3D" id="2.120.10.30">
    <property type="entry name" value="TolB, C-terminal domain"/>
    <property type="match status" value="1"/>
</dbReference>
<sequence>MTFRATTAFALIVATPALAQVNQGPPNVPGNTPAFENQTRAPEIDDAGTLRTETVADGLVHPWGVEPLPRGGYLVTERVGRLQHVAADGTMTEVEGVPEVVARRQGGLLDVALAPDFETSREIYLTYSKPQGSGDAATAVASARLSDDAASLEEVSDLYVQTPPSPTAMHFGSRVVPDGDVLYVTLGEHSSEAERVLAQDLGASYGKVIRIEPDGSVPEDNPFAAEEEALPEVWTYGHRNPQGAALGPEGRLWVLEHGPAGGDELNLVEPGANYGWPDVSYGQKYSGAPVGSGETSAEGVTEPVYYWDPVIAPGGFTFYEGDMFEGWAGDVVASSLTPGGIVRLNLEDDRVTGESRYLPELGRVRDIDIDADGALLVLTDDPDGALIRVLPEEGA</sequence>
<evidence type="ECO:0000313" key="4">
    <source>
        <dbReference type="Proteomes" id="UP000245390"/>
    </source>
</evidence>
<dbReference type="PANTHER" id="PTHR19328">
    <property type="entry name" value="HEDGEHOG-INTERACTING PROTEIN"/>
    <property type="match status" value="1"/>
</dbReference>
<dbReference type="KEGG" id="salo:EF888_16325"/>
<evidence type="ECO:0000313" key="3">
    <source>
        <dbReference type="EMBL" id="PWK55725.1"/>
    </source>
</evidence>
<dbReference type="AlphaFoldDB" id="A0A316G677"/>
<dbReference type="RefSeq" id="WP_109759802.1">
    <property type="nucleotide sequence ID" value="NZ_CP034588.1"/>
</dbReference>
<feature type="signal peptide" evidence="1">
    <location>
        <begin position="1"/>
        <end position="19"/>
    </location>
</feature>
<dbReference type="Proteomes" id="UP000245390">
    <property type="component" value="Unassembled WGS sequence"/>
</dbReference>
<feature type="domain" description="Glucose/Sorbosone dehydrogenase" evidence="2">
    <location>
        <begin position="60"/>
        <end position="388"/>
    </location>
</feature>
<feature type="chain" id="PRO_5016255617" evidence="1">
    <location>
        <begin position="20"/>
        <end position="395"/>
    </location>
</feature>
<organism evidence="3 4">
    <name type="scientific">Silicimonas algicola</name>
    <dbReference type="NCBI Taxonomy" id="1826607"/>
    <lineage>
        <taxon>Bacteria</taxon>
        <taxon>Pseudomonadati</taxon>
        <taxon>Pseudomonadota</taxon>
        <taxon>Alphaproteobacteria</taxon>
        <taxon>Rhodobacterales</taxon>
        <taxon>Paracoccaceae</taxon>
    </lineage>
</organism>
<keyword evidence="1" id="KW-0732">Signal</keyword>
<comment type="caution">
    <text evidence="3">The sequence shown here is derived from an EMBL/GenBank/DDBJ whole genome shotgun (WGS) entry which is preliminary data.</text>
</comment>